<dbReference type="InterPro" id="IPR029752">
    <property type="entry name" value="D-isomer_DH_CS1"/>
</dbReference>
<evidence type="ECO:0000256" key="1">
    <source>
        <dbReference type="ARBA" id="ARBA00005854"/>
    </source>
</evidence>
<feature type="domain" description="D-isomer specific 2-hydroxyacid dehydrogenase catalytic" evidence="5">
    <location>
        <begin position="4"/>
        <end position="323"/>
    </location>
</feature>
<evidence type="ECO:0000256" key="2">
    <source>
        <dbReference type="ARBA" id="ARBA00023002"/>
    </source>
</evidence>
<dbReference type="CDD" id="cd12183">
    <property type="entry name" value="LDH_like_2"/>
    <property type="match status" value="1"/>
</dbReference>
<keyword evidence="2 4" id="KW-0560">Oxidoreductase</keyword>
<dbReference type="InterPro" id="IPR006140">
    <property type="entry name" value="D-isomer_DH_NAD-bd"/>
</dbReference>
<dbReference type="PROSITE" id="PS00671">
    <property type="entry name" value="D_2_HYDROXYACID_DH_3"/>
    <property type="match status" value="1"/>
</dbReference>
<evidence type="ECO:0000256" key="3">
    <source>
        <dbReference type="ARBA" id="ARBA00023027"/>
    </source>
</evidence>
<dbReference type="InterPro" id="IPR058205">
    <property type="entry name" value="D-LDH-like"/>
</dbReference>
<dbReference type="PANTHER" id="PTHR43026">
    <property type="entry name" value="2-HYDROXYACID DEHYDROGENASE HOMOLOG 1-RELATED"/>
    <property type="match status" value="1"/>
</dbReference>
<dbReference type="Pfam" id="PF00389">
    <property type="entry name" value="2-Hacid_dh"/>
    <property type="match status" value="1"/>
</dbReference>
<dbReference type="InterPro" id="IPR036291">
    <property type="entry name" value="NAD(P)-bd_dom_sf"/>
</dbReference>
<evidence type="ECO:0000313" key="7">
    <source>
        <dbReference type="EMBL" id="MCF2652917.1"/>
    </source>
</evidence>
<dbReference type="PROSITE" id="PS00670">
    <property type="entry name" value="D_2_HYDROXYACID_DH_2"/>
    <property type="match status" value="1"/>
</dbReference>
<evidence type="ECO:0000313" key="8">
    <source>
        <dbReference type="Proteomes" id="UP001299220"/>
    </source>
</evidence>
<comment type="similarity">
    <text evidence="1 4">Belongs to the D-isomer specific 2-hydroxyacid dehydrogenase family.</text>
</comment>
<reference evidence="7 8" key="1">
    <citation type="submission" date="2020-12" db="EMBL/GenBank/DDBJ databases">
        <title>Whole genome sequences of gut porcine anaerobes.</title>
        <authorList>
            <person name="Kubasova T."/>
            <person name="Jahodarova E."/>
            <person name="Rychlik I."/>
        </authorList>
    </citation>
    <scope>NUCLEOTIDE SEQUENCE [LARGE SCALE GENOMIC DNA]</scope>
    <source>
        <strain evidence="7 8">An867</strain>
    </source>
</reference>
<evidence type="ECO:0000259" key="6">
    <source>
        <dbReference type="Pfam" id="PF02826"/>
    </source>
</evidence>
<evidence type="ECO:0000259" key="5">
    <source>
        <dbReference type="Pfam" id="PF00389"/>
    </source>
</evidence>
<dbReference type="Proteomes" id="UP001299220">
    <property type="component" value="Unassembled WGS sequence"/>
</dbReference>
<dbReference type="PROSITE" id="PS00065">
    <property type="entry name" value="D_2_HYDROXYACID_DH_1"/>
    <property type="match status" value="1"/>
</dbReference>
<gene>
    <name evidence="7" type="ORF">JQM67_09920</name>
</gene>
<dbReference type="Gene3D" id="3.40.50.720">
    <property type="entry name" value="NAD(P)-binding Rossmann-like Domain"/>
    <property type="match status" value="2"/>
</dbReference>
<sequence length="345" mass="38828">MKKIAFFDAKPYDRTWFDALGQNYDITYFEEKLNHHTAKFTDGFDAVCAFVNDRINALAVERLYQNGVQLIAMRCAGYSNVDVKAAYEKLHIVRVPAYSPHAVAEHTMGLLLTLNRRLHKAYGRTREFNFSIVGLTGVDLYSKTVGVIGTGKIGRAFIEVCRGFGMRVIAYDKFPLKDSGIEYVPLETLLRESDVISLHCPLNDESYHILDQNAFSLMKKGVFILNTSRGALIDSAALLDALNDGIVRGAGLDVYEEEANLFYEDRSDTIMRDDTLALLVSRPNVVLTAHQAFLTEEALHNIAEETVKNLDAFFSGAPLDNEICYLCDRDKAAHGCRKERKERCF</sequence>
<feature type="domain" description="D-isomer specific 2-hydroxyacid dehydrogenase NAD-binding" evidence="6">
    <location>
        <begin position="108"/>
        <end position="292"/>
    </location>
</feature>
<dbReference type="InterPro" id="IPR006139">
    <property type="entry name" value="D-isomer_2_OHA_DH_cat_dom"/>
</dbReference>
<keyword evidence="8" id="KW-1185">Reference proteome</keyword>
<dbReference type="SUPFAM" id="SSF52283">
    <property type="entry name" value="Formate/glycerate dehydrogenase catalytic domain-like"/>
    <property type="match status" value="1"/>
</dbReference>
<proteinExistence type="inferred from homology"/>
<evidence type="ECO:0000256" key="4">
    <source>
        <dbReference type="RuleBase" id="RU003719"/>
    </source>
</evidence>
<protein>
    <submittedName>
        <fullName evidence="7">2-hydroxyacid dehydrogenase</fullName>
    </submittedName>
</protein>
<dbReference type="Pfam" id="PF02826">
    <property type="entry name" value="2-Hacid_dh_C"/>
    <property type="match status" value="1"/>
</dbReference>
<comment type="caution">
    <text evidence="7">The sequence shown here is derived from an EMBL/GenBank/DDBJ whole genome shotgun (WGS) entry which is preliminary data.</text>
</comment>
<dbReference type="RefSeq" id="WP_235323956.1">
    <property type="nucleotide sequence ID" value="NZ_JAFBIT010000003.1"/>
</dbReference>
<organism evidence="7 8">
    <name type="scientific">Anaeromassilibacillus senegalensis</name>
    <dbReference type="NCBI Taxonomy" id="1673717"/>
    <lineage>
        <taxon>Bacteria</taxon>
        <taxon>Bacillati</taxon>
        <taxon>Bacillota</taxon>
        <taxon>Clostridia</taxon>
        <taxon>Eubacteriales</taxon>
        <taxon>Acutalibacteraceae</taxon>
        <taxon>Anaeromassilibacillus</taxon>
    </lineage>
</organism>
<keyword evidence="3" id="KW-0520">NAD</keyword>
<name>A0ABS9CQ24_9FIRM</name>
<dbReference type="SUPFAM" id="SSF51735">
    <property type="entry name" value="NAD(P)-binding Rossmann-fold domains"/>
    <property type="match status" value="1"/>
</dbReference>
<dbReference type="PANTHER" id="PTHR43026:SF1">
    <property type="entry name" value="2-HYDROXYACID DEHYDROGENASE HOMOLOG 1-RELATED"/>
    <property type="match status" value="1"/>
</dbReference>
<accession>A0ABS9CQ24</accession>
<dbReference type="EMBL" id="JAFBIT010000003">
    <property type="protein sequence ID" value="MCF2652917.1"/>
    <property type="molecule type" value="Genomic_DNA"/>
</dbReference>
<dbReference type="InterPro" id="IPR029753">
    <property type="entry name" value="D-isomer_DH_CS"/>
</dbReference>